<name>X1CFS7_9ZZZZ</name>
<gene>
    <name evidence="1" type="ORF">S01H4_57307</name>
</gene>
<dbReference type="EMBL" id="BART01033317">
    <property type="protein sequence ID" value="GAH06497.1"/>
    <property type="molecule type" value="Genomic_DNA"/>
</dbReference>
<accession>X1CFS7</accession>
<organism evidence="1">
    <name type="scientific">marine sediment metagenome</name>
    <dbReference type="NCBI Taxonomy" id="412755"/>
    <lineage>
        <taxon>unclassified sequences</taxon>
        <taxon>metagenomes</taxon>
        <taxon>ecological metagenomes</taxon>
    </lineage>
</organism>
<reference evidence="1" key="1">
    <citation type="journal article" date="2014" name="Front. Microbiol.">
        <title>High frequency of phylogenetically diverse reductive dehalogenase-homologous genes in deep subseafloor sedimentary metagenomes.</title>
        <authorList>
            <person name="Kawai M."/>
            <person name="Futagami T."/>
            <person name="Toyoda A."/>
            <person name="Takaki Y."/>
            <person name="Nishi S."/>
            <person name="Hori S."/>
            <person name="Arai W."/>
            <person name="Tsubouchi T."/>
            <person name="Morono Y."/>
            <person name="Uchiyama I."/>
            <person name="Ito T."/>
            <person name="Fujiyama A."/>
            <person name="Inagaki F."/>
            <person name="Takami H."/>
        </authorList>
    </citation>
    <scope>NUCLEOTIDE SEQUENCE</scope>
    <source>
        <strain evidence="1">Expedition CK06-06</strain>
    </source>
</reference>
<feature type="non-terminal residue" evidence="1">
    <location>
        <position position="1"/>
    </location>
</feature>
<protein>
    <recommendedName>
        <fullName evidence="2">Wzt C-terminal domain-containing protein</fullName>
    </recommendedName>
</protein>
<proteinExistence type="predicted"/>
<evidence type="ECO:0000313" key="1">
    <source>
        <dbReference type="EMBL" id="GAH06497.1"/>
    </source>
</evidence>
<dbReference type="AlphaFoldDB" id="X1CFS7"/>
<sequence>SNVKLDIWVFDLNDNIRDYGLLHYFIPIHDLNNEIIKDQVVISAHYLDPGEYIVRTDLWYTTYLSYYKNYLEIEFRIH</sequence>
<evidence type="ECO:0008006" key="2">
    <source>
        <dbReference type="Google" id="ProtNLM"/>
    </source>
</evidence>
<comment type="caution">
    <text evidence="1">The sequence shown here is derived from an EMBL/GenBank/DDBJ whole genome shotgun (WGS) entry which is preliminary data.</text>
</comment>